<dbReference type="Pfam" id="PF06757">
    <property type="entry name" value="Ins_allergen_rp"/>
    <property type="match status" value="1"/>
</dbReference>
<name>A8CAH1_PHLPP</name>
<reference evidence="2" key="1">
    <citation type="journal article" date="2007" name="BMC Genomics">
        <title>Exploring the midgut transcriptome of Phlebotomus papatasi: comparative analysis of expression profiles of sugar-fed, blood-fed and Leishmania-major-infected sandflies.</title>
        <authorList>
            <person name="Ramalho-Ortigao M."/>
            <person name="Jochim R.C."/>
            <person name="Anderson J.M."/>
            <person name="Lawyer P.G."/>
            <person name="Pham V.M."/>
            <person name="Kamhawi S."/>
            <person name="Valenzuela J.G."/>
        </authorList>
    </citation>
    <scope>NUCLEOTIDE SEQUENCE</scope>
    <source>
        <tissue evidence="2">Midgut</tissue>
    </source>
</reference>
<dbReference type="AlphaFoldDB" id="A8CAH1"/>
<reference evidence="2" key="2">
    <citation type="submission" date="2007-07" db="EMBL/GenBank/DDBJ databases">
        <authorList>
            <person name="Jochim R.C."/>
            <person name="Valenzuela J.G."/>
            <person name="Ramalho-Ortigao J.M."/>
            <person name="Kamhawi S."/>
            <person name="Anderson J.M."/>
        </authorList>
    </citation>
    <scope>NUCLEOTIDE SEQUENCE</scope>
    <source>
        <tissue evidence="2">Midgut</tissue>
    </source>
</reference>
<accession>A8CAH1</accession>
<dbReference type="InterPro" id="IPR010629">
    <property type="entry name" value="Ins_allergen"/>
</dbReference>
<feature type="signal peptide" evidence="1">
    <location>
        <begin position="1"/>
        <end position="17"/>
    </location>
</feature>
<dbReference type="SMR" id="A8CAH1"/>
<sequence>MKLVAIFLILPLAFCESKNIEPIDLALPQAPAPRDLHQDLQDFADLIPTNQVIGIVLSYIITDREVQELYGYARSDEFKKLYERAITSEAVHDLVLLLESYNLPVIQTVNQIASLLSLPEYEPRNEDVINDLVKRPHQGVTGLVDDILRLLPREELIGLYVEKLLKSPEFRELHKNIASPVTARAAAKVIANQDVRRAYMELHRRGLNLFLISKQVVAYFLGMSM</sequence>
<evidence type="ECO:0000313" key="2">
    <source>
        <dbReference type="EMBL" id="ABV44760.1"/>
    </source>
</evidence>
<feature type="chain" id="PRO_5002717881" evidence="1">
    <location>
        <begin position="18"/>
        <end position="225"/>
    </location>
</feature>
<gene>
    <name evidence="2" type="primary">MVP3</name>
</gene>
<evidence type="ECO:0000256" key="1">
    <source>
        <dbReference type="SAM" id="SignalP"/>
    </source>
</evidence>
<dbReference type="PANTHER" id="PTHR21163:SF1">
    <property type="entry name" value="PROTEIN G12"/>
    <property type="match status" value="1"/>
</dbReference>
<organism evidence="2">
    <name type="scientific">Phlebotomus papatasi</name>
    <name type="common">Sandfly</name>
    <dbReference type="NCBI Taxonomy" id="29031"/>
    <lineage>
        <taxon>Eukaryota</taxon>
        <taxon>Metazoa</taxon>
        <taxon>Ecdysozoa</taxon>
        <taxon>Arthropoda</taxon>
        <taxon>Hexapoda</taxon>
        <taxon>Insecta</taxon>
        <taxon>Pterygota</taxon>
        <taxon>Neoptera</taxon>
        <taxon>Endopterygota</taxon>
        <taxon>Diptera</taxon>
        <taxon>Nematocera</taxon>
        <taxon>Psychodoidea</taxon>
        <taxon>Psychodidae</taxon>
        <taxon>Phlebotomus</taxon>
        <taxon>Phlebotomus</taxon>
    </lineage>
</organism>
<dbReference type="VEuPathDB" id="VectorBase:PPAPM1_010552"/>
<dbReference type="PANTHER" id="PTHR21163">
    <property type="entry name" value="PROTEIN G12"/>
    <property type="match status" value="1"/>
</dbReference>
<proteinExistence type="evidence at transcript level"/>
<keyword evidence="1" id="KW-0732">Signal</keyword>
<dbReference type="EMBL" id="EU047550">
    <property type="protein sequence ID" value="ABV44760.1"/>
    <property type="molecule type" value="mRNA"/>
</dbReference>
<protein>
    <submittedName>
        <fullName evidence="2">Microvilli-like protein</fullName>
    </submittedName>
</protein>